<protein>
    <submittedName>
        <fullName evidence="2">Uncharacterized protein</fullName>
    </submittedName>
</protein>
<dbReference type="Proteomes" id="UP000233551">
    <property type="component" value="Unassembled WGS sequence"/>
</dbReference>
<proteinExistence type="predicted"/>
<keyword evidence="1" id="KW-0732">Signal</keyword>
<feature type="chain" id="PRO_5014165264" evidence="1">
    <location>
        <begin position="20"/>
        <end position="197"/>
    </location>
</feature>
<dbReference type="AlphaFoldDB" id="A0A2I0LE07"/>
<accession>A0A2I0LE07</accession>
<organism evidence="2 3">
    <name type="scientific">Punica granatum</name>
    <name type="common">Pomegranate</name>
    <dbReference type="NCBI Taxonomy" id="22663"/>
    <lineage>
        <taxon>Eukaryota</taxon>
        <taxon>Viridiplantae</taxon>
        <taxon>Streptophyta</taxon>
        <taxon>Embryophyta</taxon>
        <taxon>Tracheophyta</taxon>
        <taxon>Spermatophyta</taxon>
        <taxon>Magnoliopsida</taxon>
        <taxon>eudicotyledons</taxon>
        <taxon>Gunneridae</taxon>
        <taxon>Pentapetalae</taxon>
        <taxon>rosids</taxon>
        <taxon>malvids</taxon>
        <taxon>Myrtales</taxon>
        <taxon>Lythraceae</taxon>
        <taxon>Punica</taxon>
    </lineage>
</organism>
<dbReference type="EMBL" id="PGOL01000048">
    <property type="protein sequence ID" value="PKI78456.1"/>
    <property type="molecule type" value="Genomic_DNA"/>
</dbReference>
<reference evidence="2 3" key="1">
    <citation type="submission" date="2017-11" db="EMBL/GenBank/DDBJ databases">
        <title>De-novo sequencing of pomegranate (Punica granatum L.) genome.</title>
        <authorList>
            <person name="Akparov Z."/>
            <person name="Amiraslanov A."/>
            <person name="Hajiyeva S."/>
            <person name="Abbasov M."/>
            <person name="Kaur K."/>
            <person name="Hamwieh A."/>
            <person name="Solovyev V."/>
            <person name="Salamov A."/>
            <person name="Braich B."/>
            <person name="Kosarev P."/>
            <person name="Mahmoud A."/>
            <person name="Hajiyev E."/>
            <person name="Babayeva S."/>
            <person name="Izzatullayeva V."/>
            <person name="Mammadov A."/>
            <person name="Mammadov A."/>
            <person name="Sharifova S."/>
            <person name="Ojaghi J."/>
            <person name="Eynullazada K."/>
            <person name="Bayramov B."/>
            <person name="Abdulazimova A."/>
            <person name="Shahmuradov I."/>
        </authorList>
    </citation>
    <scope>NUCLEOTIDE SEQUENCE [LARGE SCALE GENOMIC DNA]</scope>
    <source>
        <strain evidence="3">cv. AG2017</strain>
        <tissue evidence="2">Leaf</tissue>
    </source>
</reference>
<gene>
    <name evidence="2" type="ORF">CRG98_001168</name>
</gene>
<sequence>MACWKIGSWVVLFTRECTRFWLACIGGSGWLHELSRLGTPLKGVPKVPMVGSWRARTCVNLKRLDIFLRGCKLHGEDDKEMRDGLGLTGPRELRQAAIKRGRCWTDQTAVSGLLDTGWARPRRSGPGRAGLLGCWSTRHRLGVTIPGDQGLPEERVWELRGSEVREGVRTGIGELWAFGVGAVGVLLHELRIFSPEE</sequence>
<evidence type="ECO:0000256" key="1">
    <source>
        <dbReference type="SAM" id="SignalP"/>
    </source>
</evidence>
<keyword evidence="3" id="KW-1185">Reference proteome</keyword>
<name>A0A2I0LE07_PUNGR</name>
<feature type="signal peptide" evidence="1">
    <location>
        <begin position="1"/>
        <end position="19"/>
    </location>
</feature>
<evidence type="ECO:0000313" key="3">
    <source>
        <dbReference type="Proteomes" id="UP000233551"/>
    </source>
</evidence>
<evidence type="ECO:0000313" key="2">
    <source>
        <dbReference type="EMBL" id="PKI78456.1"/>
    </source>
</evidence>
<comment type="caution">
    <text evidence="2">The sequence shown here is derived from an EMBL/GenBank/DDBJ whole genome shotgun (WGS) entry which is preliminary data.</text>
</comment>